<evidence type="ECO:0000256" key="1">
    <source>
        <dbReference type="SAM" id="MobiDB-lite"/>
    </source>
</evidence>
<proteinExistence type="predicted"/>
<dbReference type="AlphaFoldDB" id="A0A424W4C9"/>
<sequence>PAGAVGRQRAAPCVRPGGLARRRRPAGPGRPARQRRNAAGLRLLLLRPRRTRDAGPCREAASRLAAGL</sequence>
<protein>
    <submittedName>
        <fullName evidence="2">Uncharacterized protein</fullName>
    </submittedName>
</protein>
<feature type="region of interest" description="Disordered" evidence="1">
    <location>
        <begin position="1"/>
        <end position="68"/>
    </location>
</feature>
<dbReference type="Proteomes" id="UP000285324">
    <property type="component" value="Unassembled WGS sequence"/>
</dbReference>
<feature type="compositionally biased region" description="Low complexity" evidence="1">
    <location>
        <begin position="26"/>
        <end position="46"/>
    </location>
</feature>
<comment type="caution">
    <text evidence="2">The sequence shown here is derived from an EMBL/GenBank/DDBJ whole genome shotgun (WGS) entry which is preliminary data.</text>
</comment>
<gene>
    <name evidence="2" type="ORF">DY367_29635</name>
</gene>
<evidence type="ECO:0000313" key="2">
    <source>
        <dbReference type="EMBL" id="RPJ88064.1"/>
    </source>
</evidence>
<reference evidence="2 3" key="1">
    <citation type="submission" date="2018-08" db="EMBL/GenBank/DDBJ databases">
        <title>Achromobacter xylosoxidans Genome sequencing and assembly.</title>
        <authorList>
            <person name="Wang R."/>
            <person name="Rensing C."/>
            <person name="Li Y."/>
        </authorList>
    </citation>
    <scope>NUCLEOTIDE SEQUENCE [LARGE SCALE GENOMIC DNA]</scope>
    <source>
        <strain evidence="2 3">GD003A</strain>
    </source>
</reference>
<feature type="non-terminal residue" evidence="2">
    <location>
        <position position="1"/>
    </location>
</feature>
<accession>A0A424W4C9</accession>
<organism evidence="2 3">
    <name type="scientific">Alcaligenes xylosoxydans xylosoxydans</name>
    <name type="common">Achromobacter xylosoxidans</name>
    <dbReference type="NCBI Taxonomy" id="85698"/>
    <lineage>
        <taxon>Bacteria</taxon>
        <taxon>Pseudomonadati</taxon>
        <taxon>Pseudomonadota</taxon>
        <taxon>Betaproteobacteria</taxon>
        <taxon>Burkholderiales</taxon>
        <taxon>Alcaligenaceae</taxon>
        <taxon>Achromobacter</taxon>
    </lineage>
</organism>
<evidence type="ECO:0000313" key="3">
    <source>
        <dbReference type="Proteomes" id="UP000285324"/>
    </source>
</evidence>
<name>A0A424W4C9_ALCXX</name>
<dbReference type="EMBL" id="QVXO01000082">
    <property type="protein sequence ID" value="RPJ88064.1"/>
    <property type="molecule type" value="Genomic_DNA"/>
</dbReference>